<dbReference type="PROSITE" id="PS50893">
    <property type="entry name" value="ABC_TRANSPORTER_2"/>
    <property type="match status" value="1"/>
</dbReference>
<dbReference type="SMART" id="SM00382">
    <property type="entry name" value="AAA"/>
    <property type="match status" value="1"/>
</dbReference>
<dbReference type="InterPro" id="IPR039421">
    <property type="entry name" value="Type_1_exporter"/>
</dbReference>
<evidence type="ECO:0000256" key="4">
    <source>
        <dbReference type="ARBA" id="ARBA00022741"/>
    </source>
</evidence>
<comment type="caution">
    <text evidence="11">The sequence shown here is derived from an EMBL/GenBank/DDBJ whole genome shotgun (WGS) entry which is preliminary data.</text>
</comment>
<evidence type="ECO:0000256" key="1">
    <source>
        <dbReference type="ARBA" id="ARBA00004651"/>
    </source>
</evidence>
<evidence type="ECO:0000259" key="10">
    <source>
        <dbReference type="PROSITE" id="PS50929"/>
    </source>
</evidence>
<feature type="transmembrane region" description="Helical" evidence="8">
    <location>
        <begin position="239"/>
        <end position="258"/>
    </location>
</feature>
<feature type="domain" description="ABC transmembrane type-1" evidence="10">
    <location>
        <begin position="17"/>
        <end position="305"/>
    </location>
</feature>
<dbReference type="Gene3D" id="3.40.50.300">
    <property type="entry name" value="P-loop containing nucleotide triphosphate hydrolases"/>
    <property type="match status" value="1"/>
</dbReference>
<dbReference type="Gene3D" id="1.20.1560.10">
    <property type="entry name" value="ABC transporter type 1, transmembrane domain"/>
    <property type="match status" value="1"/>
</dbReference>
<dbReference type="InterPro" id="IPR003593">
    <property type="entry name" value="AAA+_ATPase"/>
</dbReference>
<dbReference type="PANTHER" id="PTHR24221:SF654">
    <property type="entry name" value="ATP-BINDING CASSETTE SUB-FAMILY B MEMBER 6"/>
    <property type="match status" value="1"/>
</dbReference>
<evidence type="ECO:0000256" key="6">
    <source>
        <dbReference type="ARBA" id="ARBA00022989"/>
    </source>
</evidence>
<dbReference type="SUPFAM" id="SSF90123">
    <property type="entry name" value="ABC transporter transmembrane region"/>
    <property type="match status" value="1"/>
</dbReference>
<evidence type="ECO:0000256" key="2">
    <source>
        <dbReference type="ARBA" id="ARBA00022475"/>
    </source>
</evidence>
<dbReference type="Pfam" id="PF00005">
    <property type="entry name" value="ABC_tran"/>
    <property type="match status" value="1"/>
</dbReference>
<dbReference type="PROSITE" id="PS50929">
    <property type="entry name" value="ABC_TM1F"/>
    <property type="match status" value="1"/>
</dbReference>
<evidence type="ECO:0000256" key="3">
    <source>
        <dbReference type="ARBA" id="ARBA00022692"/>
    </source>
</evidence>
<evidence type="ECO:0000313" key="12">
    <source>
        <dbReference type="Proteomes" id="UP001606134"/>
    </source>
</evidence>
<dbReference type="RefSeq" id="WP_394416743.1">
    <property type="nucleotide sequence ID" value="NZ_JBIGIC010000017.1"/>
</dbReference>
<dbReference type="InterPro" id="IPR036640">
    <property type="entry name" value="ABC1_TM_sf"/>
</dbReference>
<dbReference type="InterPro" id="IPR027417">
    <property type="entry name" value="P-loop_NTPase"/>
</dbReference>
<dbReference type="PANTHER" id="PTHR24221">
    <property type="entry name" value="ATP-BINDING CASSETTE SUB-FAMILY B"/>
    <property type="match status" value="1"/>
</dbReference>
<dbReference type="InterPro" id="IPR017871">
    <property type="entry name" value="ABC_transporter-like_CS"/>
</dbReference>
<name>A0ABW7HJE9_9BURK</name>
<keyword evidence="6 8" id="KW-1133">Transmembrane helix</keyword>
<organism evidence="11 12">
    <name type="scientific">Pelomonas candidula</name>
    <dbReference type="NCBI Taxonomy" id="3299025"/>
    <lineage>
        <taxon>Bacteria</taxon>
        <taxon>Pseudomonadati</taxon>
        <taxon>Pseudomonadota</taxon>
        <taxon>Betaproteobacteria</taxon>
        <taxon>Burkholderiales</taxon>
        <taxon>Sphaerotilaceae</taxon>
        <taxon>Roseateles</taxon>
    </lineage>
</organism>
<dbReference type="PROSITE" id="PS00211">
    <property type="entry name" value="ABC_TRANSPORTER_1"/>
    <property type="match status" value="1"/>
</dbReference>
<dbReference type="InterPro" id="IPR011527">
    <property type="entry name" value="ABC1_TM_dom"/>
</dbReference>
<sequence>MIISAQADRTLLLSLGITVLLVGLSGALAAASPLALKHLIDAAAATAPTGSLDTAGEVLRNGAVYLMVLAGGRVAADVRPLVIGKIEQTVAAGLRQRFFEHLLRLPMAYLIHRRSGEVQHSVDLATAGSQLIISHVANSLTPVLIELAGMAVILSGLKQPALVIGFAVTAMMYLIVFSLSARWYMEHAREVSEASLDVHAQIGEAIDNVETLRCFSAGPQAEEALKHASTRLTARWIKFHRFTVGTGLAATMIFALAMTGCLSVTTHAVAAGTMTVGGFVLATVYLLQMVRPLEVLGSASRDLSRALGFMRPLLDILAEPPEADTVPPSTEPAANSTSAPSIRLENIHFGYAPAQPVLQGLDIEFAAGRTTAIVSRSGAGKSSLIRLLLRLYVPQGGRILLGGRPIDALAVANLRAHIGLVAQECALLHTTAARNIALGLPEATRQDVEEAARRAELHDVITALPSGYDTVLGERGQTLSGGERQRLAIARAVIRRPLIYLLDEPTSMLDTATEAAVMRTLRQVTSGCTTILVAHRLAATMHADEIVVLEGGRIRERGRHDDLVEKCGLYAQLWHQQTARVDS</sequence>
<evidence type="ECO:0000256" key="5">
    <source>
        <dbReference type="ARBA" id="ARBA00022840"/>
    </source>
</evidence>
<dbReference type="EMBL" id="JBIGIC010000017">
    <property type="protein sequence ID" value="MFG6490043.1"/>
    <property type="molecule type" value="Genomic_DNA"/>
</dbReference>
<dbReference type="GO" id="GO:0005524">
    <property type="term" value="F:ATP binding"/>
    <property type="evidence" value="ECO:0007669"/>
    <property type="project" value="UniProtKB-KW"/>
</dbReference>
<protein>
    <submittedName>
        <fullName evidence="11">ABC transporter ATP-binding protein</fullName>
    </submittedName>
</protein>
<evidence type="ECO:0000313" key="11">
    <source>
        <dbReference type="EMBL" id="MFG6490043.1"/>
    </source>
</evidence>
<comment type="subcellular location">
    <subcellularLocation>
        <location evidence="1">Cell membrane</location>
        <topology evidence="1">Multi-pass membrane protein</topology>
    </subcellularLocation>
</comment>
<dbReference type="SUPFAM" id="SSF52540">
    <property type="entry name" value="P-loop containing nucleoside triphosphate hydrolases"/>
    <property type="match status" value="1"/>
</dbReference>
<proteinExistence type="predicted"/>
<keyword evidence="3 8" id="KW-0812">Transmembrane</keyword>
<keyword evidence="4" id="KW-0547">Nucleotide-binding</keyword>
<evidence type="ECO:0000256" key="7">
    <source>
        <dbReference type="ARBA" id="ARBA00023136"/>
    </source>
</evidence>
<reference evidence="11 12" key="1">
    <citation type="submission" date="2024-08" db="EMBL/GenBank/DDBJ databases">
        <authorList>
            <person name="Lu H."/>
        </authorList>
    </citation>
    <scope>NUCLEOTIDE SEQUENCE [LARGE SCALE GENOMIC DNA]</scope>
    <source>
        <strain evidence="11 12">BYS78W</strain>
    </source>
</reference>
<keyword evidence="12" id="KW-1185">Reference proteome</keyword>
<keyword evidence="7 8" id="KW-0472">Membrane</keyword>
<keyword evidence="5 11" id="KW-0067">ATP-binding</keyword>
<evidence type="ECO:0000259" key="9">
    <source>
        <dbReference type="PROSITE" id="PS50893"/>
    </source>
</evidence>
<accession>A0ABW7HJE9</accession>
<evidence type="ECO:0000256" key="8">
    <source>
        <dbReference type="SAM" id="Phobius"/>
    </source>
</evidence>
<feature type="transmembrane region" description="Helical" evidence="8">
    <location>
        <begin position="161"/>
        <end position="179"/>
    </location>
</feature>
<feature type="domain" description="ABC transporter" evidence="9">
    <location>
        <begin position="342"/>
        <end position="576"/>
    </location>
</feature>
<gene>
    <name evidence="11" type="ORF">ACG04R_25425</name>
</gene>
<keyword evidence="2" id="KW-1003">Cell membrane</keyword>
<dbReference type="InterPro" id="IPR003439">
    <property type="entry name" value="ABC_transporter-like_ATP-bd"/>
</dbReference>
<feature type="transmembrane region" description="Helical" evidence="8">
    <location>
        <begin position="264"/>
        <end position="287"/>
    </location>
</feature>
<dbReference type="Pfam" id="PF00664">
    <property type="entry name" value="ABC_membrane"/>
    <property type="match status" value="1"/>
</dbReference>
<dbReference type="Proteomes" id="UP001606134">
    <property type="component" value="Unassembled WGS sequence"/>
</dbReference>